<evidence type="ECO:0000256" key="1">
    <source>
        <dbReference type="ARBA" id="ARBA00023015"/>
    </source>
</evidence>
<keyword evidence="5" id="KW-1185">Reference proteome</keyword>
<dbReference type="Proteomes" id="UP000193427">
    <property type="component" value="Chromosome"/>
</dbReference>
<dbReference type="GO" id="GO:0003700">
    <property type="term" value="F:DNA-binding transcription factor activity"/>
    <property type="evidence" value="ECO:0007669"/>
    <property type="project" value="InterPro"/>
</dbReference>
<organism evidence="4 5">
    <name type="scientific">Piscinibacter gummiphilus</name>
    <dbReference type="NCBI Taxonomy" id="946333"/>
    <lineage>
        <taxon>Bacteria</taxon>
        <taxon>Pseudomonadati</taxon>
        <taxon>Pseudomonadota</taxon>
        <taxon>Betaproteobacteria</taxon>
        <taxon>Burkholderiales</taxon>
        <taxon>Sphaerotilaceae</taxon>
        <taxon>Piscinibacter</taxon>
    </lineage>
</organism>
<dbReference type="PANTHER" id="PTHR46796">
    <property type="entry name" value="HTH-TYPE TRANSCRIPTIONAL ACTIVATOR RHAS-RELATED"/>
    <property type="match status" value="1"/>
</dbReference>
<gene>
    <name evidence="4" type="ORF">A4W93_05955</name>
</gene>
<name>A0A1W6L5J5_9BURK</name>
<protein>
    <submittedName>
        <fullName evidence="4">Uncharacterized protein</fullName>
    </submittedName>
</protein>
<dbReference type="InterPro" id="IPR018060">
    <property type="entry name" value="HTH_AraC"/>
</dbReference>
<dbReference type="OrthoDB" id="3631840at2"/>
<dbReference type="SMART" id="SM00342">
    <property type="entry name" value="HTH_ARAC"/>
    <property type="match status" value="1"/>
</dbReference>
<dbReference type="InterPro" id="IPR009057">
    <property type="entry name" value="Homeodomain-like_sf"/>
</dbReference>
<dbReference type="RefSeq" id="WP_157782120.1">
    <property type="nucleotide sequence ID" value="NZ_BSPR01000002.1"/>
</dbReference>
<sequence length="294" mass="33511">MLNPSATVVGAAGALPRHVKDNAYVFGYHGFIYTSQHNVSAETVRHPGVLLLSADRAPFEITLRDGRCFRTTALAVGPRVARRLKAEDMALISINVLPSSNWFHVLRPLRDHDGVVMLDREAFTHLDTDLWRLHRGDGNLGLAHRVFDEAMAEVRRQLPARPEPHADVLEMVRQLDTSPHLTIEELAAVLGRTSQWVSRTFSAELDMSMRDYQNWLKQRRVFDLLYTRRSLTQVALESGFGDSPQFSRTFQRWYGRSPSYSRNPHHVRVFIDREHGGMKLVCFRQSPDTTNPAS</sequence>
<evidence type="ECO:0000313" key="4">
    <source>
        <dbReference type="EMBL" id="ARN19492.1"/>
    </source>
</evidence>
<reference evidence="4 5" key="1">
    <citation type="submission" date="2016-04" db="EMBL/GenBank/DDBJ databases">
        <title>Complete genome sequence of natural rubber-degrading, novel Gram-negative bacterium, Rhizobacter gummiphilus strain NS21.</title>
        <authorList>
            <person name="Tabata M."/>
            <person name="Kasai D."/>
            <person name="Fukuda M."/>
        </authorList>
    </citation>
    <scope>NUCLEOTIDE SEQUENCE [LARGE SCALE GENOMIC DNA]</scope>
    <source>
        <strain evidence="4 5">NS21</strain>
    </source>
</reference>
<accession>A0A1W6L5J5</accession>
<keyword evidence="2" id="KW-0238">DNA-binding</keyword>
<dbReference type="EMBL" id="CP015118">
    <property type="protein sequence ID" value="ARN19492.1"/>
    <property type="molecule type" value="Genomic_DNA"/>
</dbReference>
<dbReference type="Gene3D" id="1.10.10.60">
    <property type="entry name" value="Homeodomain-like"/>
    <property type="match status" value="1"/>
</dbReference>
<evidence type="ECO:0000313" key="5">
    <source>
        <dbReference type="Proteomes" id="UP000193427"/>
    </source>
</evidence>
<dbReference type="Pfam" id="PF12833">
    <property type="entry name" value="HTH_18"/>
    <property type="match status" value="1"/>
</dbReference>
<dbReference type="InterPro" id="IPR050204">
    <property type="entry name" value="AraC_XylS_family_regulators"/>
</dbReference>
<evidence type="ECO:0000256" key="3">
    <source>
        <dbReference type="ARBA" id="ARBA00023163"/>
    </source>
</evidence>
<dbReference type="PANTHER" id="PTHR46796:SF2">
    <property type="entry name" value="TRANSCRIPTIONAL REGULATORY PROTEIN"/>
    <property type="match status" value="1"/>
</dbReference>
<keyword evidence="1" id="KW-0805">Transcription regulation</keyword>
<dbReference type="SUPFAM" id="SSF46689">
    <property type="entry name" value="Homeodomain-like"/>
    <property type="match status" value="1"/>
</dbReference>
<evidence type="ECO:0000256" key="2">
    <source>
        <dbReference type="ARBA" id="ARBA00023125"/>
    </source>
</evidence>
<dbReference type="GO" id="GO:0043565">
    <property type="term" value="F:sequence-specific DNA binding"/>
    <property type="evidence" value="ECO:0007669"/>
    <property type="project" value="InterPro"/>
</dbReference>
<dbReference type="PROSITE" id="PS01124">
    <property type="entry name" value="HTH_ARAC_FAMILY_2"/>
    <property type="match status" value="1"/>
</dbReference>
<dbReference type="KEGG" id="rgu:A4W93_05955"/>
<dbReference type="STRING" id="946333.A4W93_05955"/>
<proteinExistence type="predicted"/>
<dbReference type="AlphaFoldDB" id="A0A1W6L5J5"/>
<keyword evidence="3" id="KW-0804">Transcription</keyword>